<dbReference type="GO" id="GO:0030001">
    <property type="term" value="P:metal ion transport"/>
    <property type="evidence" value="ECO:0007669"/>
    <property type="project" value="TreeGrafter"/>
</dbReference>
<keyword evidence="3 9" id="KW-0812">Transmembrane</keyword>
<keyword evidence="5" id="KW-0406">Ion transport</keyword>
<evidence type="ECO:0000256" key="5">
    <source>
        <dbReference type="ARBA" id="ARBA00023065"/>
    </source>
</evidence>
<feature type="transmembrane region" description="Helical" evidence="9">
    <location>
        <begin position="1125"/>
        <end position="1145"/>
    </location>
</feature>
<dbReference type="InterPro" id="IPR050927">
    <property type="entry name" value="TRPM"/>
</dbReference>
<evidence type="ECO:0000256" key="1">
    <source>
        <dbReference type="ARBA" id="ARBA00004141"/>
    </source>
</evidence>
<keyword evidence="15" id="KW-1185">Reference proteome</keyword>
<organism evidence="14 15">
    <name type="scientific">Drosophila rubida</name>
    <dbReference type="NCBI Taxonomy" id="30044"/>
    <lineage>
        <taxon>Eukaryota</taxon>
        <taxon>Metazoa</taxon>
        <taxon>Ecdysozoa</taxon>
        <taxon>Arthropoda</taxon>
        <taxon>Hexapoda</taxon>
        <taxon>Insecta</taxon>
        <taxon>Pterygota</taxon>
        <taxon>Neoptera</taxon>
        <taxon>Endopterygota</taxon>
        <taxon>Diptera</taxon>
        <taxon>Brachycera</taxon>
        <taxon>Muscomorpha</taxon>
        <taxon>Ephydroidea</taxon>
        <taxon>Drosophilidae</taxon>
        <taxon>Drosophila</taxon>
    </lineage>
</organism>
<dbReference type="GO" id="GO:0051262">
    <property type="term" value="P:protein tetramerization"/>
    <property type="evidence" value="ECO:0007669"/>
    <property type="project" value="InterPro"/>
</dbReference>
<evidence type="ECO:0000313" key="15">
    <source>
        <dbReference type="Proteomes" id="UP001200034"/>
    </source>
</evidence>
<feature type="compositionally biased region" description="Polar residues" evidence="8">
    <location>
        <begin position="1816"/>
        <end position="1827"/>
    </location>
</feature>
<evidence type="ECO:0000256" key="8">
    <source>
        <dbReference type="SAM" id="MobiDB-lite"/>
    </source>
</evidence>
<dbReference type="Pfam" id="PF00520">
    <property type="entry name" value="Ion_trans"/>
    <property type="match status" value="1"/>
</dbReference>
<sequence length="2063" mass="229953">KMVVDSPLAAQKYLRRVSKDFSTVRRYSNTPGICRNNSDAAADAAEDLPSTPRGIRKRQRLRKRSSVSSTLSKVLILNVRDLLKAHANSEPANEHQPRSWIETNFQKRECIKFIPCPKDDTKCCCGQAQITHQTIAGIESGSPGDLWLPTKHTRPQPTDAYGTIEFQGGAHPTKAQYVRLSFDTRPELLVQLFTKEWNLELPKLLITVQGGKANFDLQAKLKKEIRKGLLKAAKTTGAWIFTGGTNTGVTKQVGDALLLEGQQRTGRVVSIGIAPWGIVERNHELLGHNREVPCHSISSPRQLAVLNNRHAYFLLVDNGTQAKYGAELILRRKLEKFISNLKLHPFTHSSTPVVCLVIEGGTNTIRAVLEYVTDSPPVPVVVCDGSGRAADLLAFVHKYASDGEEQPVLESMRDYLISTIQKTFEVGLDQAEKLYQELLQCTRNKNLITVFRIQEKPEGEAQELDQTILTALFKSQHLSPPEQLSLALTWNRVDIARSEIFVYGQEWPNGALDEAMMQALEHDRIDFVKLLLENGVSMKKFLTIPRLEELYNTKHGPANTLGYILRDVRPHIPKGYIYTLHDIGLVINKLMGGAYRSYYTRRKFRPIYAKVMNSYANACRKSSTYQYQRYAGANSLSLVTGLLPFTTEMALFEFPFNELLIWAVLTKRQQMALLMWTHGEEALAKSLVACKLYKAMAHEAAEDDLDTEIYEELRSYAKEFESKGNKLLDFSYRQDAEKAQRLLTCELHSWSNQSCLSLAVAANHRALLAHPCSQVILADLWMGGLRTRKNTNFKVILGLIMPFYIRQLDFKSKEELQQMPQTEEEHLENQNLDNDDSDRSQPDAEALLADTYSVRDTKVHENGKVSLTDSDPSQFREFFHLSEFTNEIKQHQPLRLKKKFYEFYTAPITKFWADSIAYMFFLIMFSFTVLVKMGPMPRWQEWYSIAYITTLGFEKVREIVSSEPVAITHKFSVWAWNMWNPCDGAAIILFLIGLAFRFRPATMDIGRVIYCVDSIYWYLRILNILGVNKYLGPLVTMMGKMVKNMIYFVVLLAVVLMSFGVSRQAILYPNNEPTWRLIREVTYQPYFMLYGEVFADDIDPPCGEDPRQPACVTGHWVTPITMSMYLLIANILLINLLIAVFNNIFNEVNSVSHQVSATLRILDAYYSKLCLQVWMFQRFTVVMEYQQKPVLPPPFIAFCHFYSLLKYCVRKAKGLEVQRDNGLKLFLEKDDLERLYDFEEECVEGFFHEQEIILNQSTDERVKNTTERVETMSQKIEDINQKENIQTATVQNIEFRLRKMEESAEQILSHLGVIHRFMSAHTAGTEDLRGSVMNIPGEMHRMRTISMSDTEGGLGAAPGPGSGGAGGGGGGGGGGGVTAGLGLSATLTLNSLQVNNRRRFNRSLTEVRPDAYILDEGTHFEVVPLPEEPDEVVKSREALNEQVVRKASMQSEPDSDIYLPLSQRPSTCETVKRTPYVTVRQDTGASTESKDTLTPMGNNDDDQTLVGGDNSDDAAPDMTFEAARHRAMRQRTVSLCRRNSETYSLTGADINRSHISLNQLATLSRRQMSLTHSEPDSDKDTPVATGGPPAGKSVLHAKPSRNILLKLHSEYTSITDELESVCHLIASPTVSLQSNQASLDRPKTEMSRAEAAALLEKKHLKECEENDYRILEGLFEARGSIDASVQPYEVSTPHDSCLQLNSTCCLQIGVSVDYSHRYPLRRETAIELSPSKPSADSGPMGAVGGAAGGDSSDTSGAGSHHAASSGFQLKHERPWQRNSSMEQQTYQSPLVPTRATSDFLNPPYDSSGRLFKKSSESLQKNSSTDTDYSAHPYRFIKQSSNETNTSLTGSYNVDTPSLTAEPSLDAGDSHSATGISMSAMNAGAAGGAATTRYQPKRTASVGAADGRRLRDDSSSSLDLSAAPVMPQAAPALPALPSRPMQLKKQFSMDQGKPLSVQTSASETSSNSATEAPAGKLIATLKPTYQAGKLGMNVLKESSSSTEESRDGEALSTSASSSAKSGQTPLAIPQISTHLVQDEIAKLSSNIKSSTESDKEPPFNETMC</sequence>
<feature type="transmembrane region" description="Helical" evidence="9">
    <location>
        <begin position="978"/>
        <end position="996"/>
    </location>
</feature>
<dbReference type="Pfam" id="PF16519">
    <property type="entry name" value="TRPM_tetra"/>
    <property type="match status" value="1"/>
</dbReference>
<feature type="region of interest" description="Disordered" evidence="8">
    <location>
        <begin position="1726"/>
        <end position="1872"/>
    </location>
</feature>
<keyword evidence="2" id="KW-0813">Transport</keyword>
<feature type="compositionally biased region" description="Low complexity" evidence="8">
    <location>
        <begin position="2009"/>
        <end position="2020"/>
    </location>
</feature>
<evidence type="ECO:0008006" key="16">
    <source>
        <dbReference type="Google" id="ProtNLM"/>
    </source>
</evidence>
<accession>A0AAD4PK92</accession>
<feature type="compositionally biased region" description="Polar residues" evidence="8">
    <location>
        <begin position="1776"/>
        <end position="1799"/>
    </location>
</feature>
<dbReference type="PANTHER" id="PTHR13800:SF1">
    <property type="entry name" value="TRANSIENT RECEPTOR POTENTIAL CATION CHANNEL TRPM"/>
    <property type="match status" value="1"/>
</dbReference>
<keyword evidence="7" id="KW-0407">Ion channel</keyword>
<proteinExistence type="predicted"/>
<protein>
    <recommendedName>
        <fullName evidence="16">Transient receptor potential cation channel trpm</fullName>
    </recommendedName>
</protein>
<feature type="region of interest" description="Disordered" evidence="8">
    <location>
        <begin position="1481"/>
        <end position="1505"/>
    </location>
</feature>
<dbReference type="GO" id="GO:0005261">
    <property type="term" value="F:monoatomic cation channel activity"/>
    <property type="evidence" value="ECO:0007669"/>
    <property type="project" value="TreeGrafter"/>
</dbReference>
<feature type="compositionally biased region" description="Basic residues" evidence="8">
    <location>
        <begin position="54"/>
        <end position="64"/>
    </location>
</feature>
<feature type="domain" description="TRPM tetramerisation" evidence="11">
    <location>
        <begin position="1259"/>
        <end position="1314"/>
    </location>
</feature>
<feature type="region of interest" description="Disordered" evidence="8">
    <location>
        <begin position="43"/>
        <end position="64"/>
    </location>
</feature>
<dbReference type="Gene3D" id="1.20.5.1010">
    <property type="entry name" value="TRPM, tetramerisation domain"/>
    <property type="match status" value="1"/>
</dbReference>
<feature type="compositionally biased region" description="Polar residues" evidence="8">
    <location>
        <begin position="1837"/>
        <end position="1860"/>
    </location>
</feature>
<dbReference type="Pfam" id="PF18139">
    <property type="entry name" value="LSDAT_euk"/>
    <property type="match status" value="1"/>
</dbReference>
<evidence type="ECO:0000256" key="7">
    <source>
        <dbReference type="ARBA" id="ARBA00023303"/>
    </source>
</evidence>
<dbReference type="Pfam" id="PF25508">
    <property type="entry name" value="TRPM2"/>
    <property type="match status" value="1"/>
</dbReference>
<comment type="subcellular location">
    <subcellularLocation>
        <location evidence="1">Membrane</location>
        <topology evidence="1">Multi-pass membrane protein</topology>
    </subcellularLocation>
</comment>
<feature type="region of interest" description="Disordered" evidence="8">
    <location>
        <begin position="816"/>
        <end position="840"/>
    </location>
</feature>
<keyword evidence="4 9" id="KW-1133">Transmembrane helix</keyword>
<dbReference type="InterPro" id="IPR037162">
    <property type="entry name" value="TRPM_tetra_sf"/>
</dbReference>
<evidence type="ECO:0000256" key="2">
    <source>
        <dbReference type="ARBA" id="ARBA00022448"/>
    </source>
</evidence>
<feature type="region of interest" description="Disordered" evidence="8">
    <location>
        <begin position="1943"/>
        <end position="1974"/>
    </location>
</feature>
<dbReference type="PANTHER" id="PTHR13800">
    <property type="entry name" value="TRANSIENT RECEPTOR POTENTIAL CATION CHANNEL, SUBFAMILY M, MEMBER 6"/>
    <property type="match status" value="1"/>
</dbReference>
<feature type="region of interest" description="Disordered" evidence="8">
    <location>
        <begin position="1567"/>
        <end position="1596"/>
    </location>
</feature>
<comment type="caution">
    <text evidence="14">The sequence shown here is derived from an EMBL/GenBank/DDBJ whole genome shotgun (WGS) entry which is preliminary data.</text>
</comment>
<evidence type="ECO:0000256" key="4">
    <source>
        <dbReference type="ARBA" id="ARBA00022989"/>
    </source>
</evidence>
<gene>
    <name evidence="14" type="ORF">KR093_002714</name>
</gene>
<evidence type="ECO:0000256" key="6">
    <source>
        <dbReference type="ARBA" id="ARBA00023136"/>
    </source>
</evidence>
<evidence type="ECO:0000259" key="13">
    <source>
        <dbReference type="Pfam" id="PF25508"/>
    </source>
</evidence>
<evidence type="ECO:0000259" key="10">
    <source>
        <dbReference type="Pfam" id="PF00520"/>
    </source>
</evidence>
<feature type="compositionally biased region" description="Low complexity" evidence="8">
    <location>
        <begin position="1749"/>
        <end position="1766"/>
    </location>
</feature>
<evidence type="ECO:0000256" key="9">
    <source>
        <dbReference type="SAM" id="Phobius"/>
    </source>
</evidence>
<feature type="domain" description="TRPM-like" evidence="13">
    <location>
        <begin position="499"/>
        <end position="770"/>
    </location>
</feature>
<dbReference type="Proteomes" id="UP001200034">
    <property type="component" value="Unassembled WGS sequence"/>
</dbReference>
<keyword evidence="6 9" id="KW-0472">Membrane</keyword>
<feature type="region of interest" description="Disordered" evidence="8">
    <location>
        <begin position="1349"/>
        <end position="1372"/>
    </location>
</feature>
<feature type="transmembrane region" description="Helical" evidence="9">
    <location>
        <begin position="1045"/>
        <end position="1066"/>
    </location>
</feature>
<feature type="domain" description="TRPM SLOG" evidence="12">
    <location>
        <begin position="175"/>
        <end position="441"/>
    </location>
</feature>
<dbReference type="InterPro" id="IPR032415">
    <property type="entry name" value="TRPM_tetra"/>
</dbReference>
<feature type="domain" description="Ion transport" evidence="10">
    <location>
        <begin position="918"/>
        <end position="1150"/>
    </location>
</feature>
<feature type="region of interest" description="Disordered" evidence="8">
    <location>
        <begin position="1994"/>
        <end position="2032"/>
    </location>
</feature>
<dbReference type="GO" id="GO:0005886">
    <property type="term" value="C:plasma membrane"/>
    <property type="evidence" value="ECO:0007669"/>
    <property type="project" value="TreeGrafter"/>
</dbReference>
<feature type="non-terminal residue" evidence="14">
    <location>
        <position position="2063"/>
    </location>
</feature>
<evidence type="ECO:0000259" key="12">
    <source>
        <dbReference type="Pfam" id="PF18139"/>
    </source>
</evidence>
<feature type="region of interest" description="Disordered" evidence="8">
    <location>
        <begin position="2044"/>
        <end position="2063"/>
    </location>
</feature>
<evidence type="ECO:0000259" key="11">
    <source>
        <dbReference type="Pfam" id="PF16519"/>
    </source>
</evidence>
<dbReference type="InterPro" id="IPR005821">
    <property type="entry name" value="Ion_trans_dom"/>
</dbReference>
<feature type="region of interest" description="Disordered" evidence="8">
    <location>
        <begin position="1887"/>
        <end position="1921"/>
    </location>
</feature>
<name>A0AAD4PK92_9MUSC</name>
<reference evidence="14" key="1">
    <citation type="journal article" date="2021" name="Mol. Ecol. Resour.">
        <title>Phylogenomic analyses of the genus Drosophila reveals genomic signals of climate adaptation.</title>
        <authorList>
            <person name="Li F."/>
            <person name="Rane R.V."/>
            <person name="Luria V."/>
            <person name="Xiong Z."/>
            <person name="Chen J."/>
            <person name="Li Z."/>
            <person name="Catullo R.A."/>
            <person name="Griffin P.C."/>
            <person name="Schiffer M."/>
            <person name="Pearce S."/>
            <person name="Lee S.F."/>
            <person name="McElroy K."/>
            <person name="Stocker A."/>
            <person name="Shirriffs J."/>
            <person name="Cockerell F."/>
            <person name="Coppin C."/>
            <person name="Sgro C.M."/>
            <person name="Karger A."/>
            <person name="Cain J.W."/>
            <person name="Weber J.A."/>
            <person name="Santpere G."/>
            <person name="Kirschner M.W."/>
            <person name="Hoffmann A.A."/>
            <person name="Oakeshott J.G."/>
            <person name="Zhang G."/>
        </authorList>
    </citation>
    <scope>NUCLEOTIDE SEQUENCE</scope>
    <source>
        <strain evidence="14">BGI-SZ-2011g</strain>
    </source>
</reference>
<evidence type="ECO:0000256" key="3">
    <source>
        <dbReference type="ARBA" id="ARBA00022692"/>
    </source>
</evidence>
<feature type="compositionally biased region" description="Gly residues" evidence="8">
    <location>
        <begin position="1352"/>
        <end position="1372"/>
    </location>
</feature>
<feature type="transmembrane region" description="Helical" evidence="9">
    <location>
        <begin position="916"/>
        <end position="934"/>
    </location>
</feature>
<feature type="compositionally biased region" description="Low complexity" evidence="8">
    <location>
        <begin position="1958"/>
        <end position="1971"/>
    </location>
</feature>
<dbReference type="EMBL" id="JAJJHW010002585">
    <property type="protein sequence ID" value="KAH8370237.1"/>
    <property type="molecule type" value="Genomic_DNA"/>
</dbReference>
<dbReference type="InterPro" id="IPR057366">
    <property type="entry name" value="TRPM-like"/>
</dbReference>
<evidence type="ECO:0000313" key="14">
    <source>
        <dbReference type="EMBL" id="KAH8370237.1"/>
    </source>
</evidence>
<dbReference type="InterPro" id="IPR041491">
    <property type="entry name" value="TRPM_SLOG"/>
</dbReference>